<protein>
    <recommendedName>
        <fullName evidence="3">DUF4176 domain-containing protein</fullName>
    </recommendedName>
</protein>
<dbReference type="Proteomes" id="UP000234803">
    <property type="component" value="Unassembled WGS sequence"/>
</dbReference>
<dbReference type="GeneID" id="76984616"/>
<dbReference type="RefSeq" id="WP_101859720.1">
    <property type="nucleotide sequence ID" value="NZ_CP126100.1"/>
</dbReference>
<gene>
    <name evidence="1" type="ORF">CUU63_01015</name>
</gene>
<proteinExistence type="predicted"/>
<reference evidence="1 2" key="1">
    <citation type="submission" date="2017-12" db="EMBL/GenBank/DDBJ databases">
        <title>Comparative Functional Genomics of Dry Heat Resistant strains isolated from the Viking Spacecraft.</title>
        <authorList>
            <person name="Seuylemezian A."/>
            <person name="Cooper K."/>
            <person name="Vaishampayan P."/>
        </authorList>
    </citation>
    <scope>NUCLEOTIDE SEQUENCE [LARGE SCALE GENOMIC DNA]</scope>
    <source>
        <strain evidence="1 2">V48-19</strain>
    </source>
</reference>
<dbReference type="EMBL" id="PGUV01000001">
    <property type="protein sequence ID" value="PLS09922.1"/>
    <property type="molecule type" value="Genomic_DNA"/>
</dbReference>
<sequence>MSRIRNWFPIGTIVKLKNMKKLVMVFGRHQIQSSSGKKFDYVAVPYPEGNISENFNVFFDEEMIEKVIYEGYTDNEDQLLRGKLNEIIEEEK</sequence>
<organism evidence="1 2">
    <name type="scientific">Bacillus halotolerans</name>
    <dbReference type="NCBI Taxonomy" id="260554"/>
    <lineage>
        <taxon>Bacteria</taxon>
        <taxon>Bacillati</taxon>
        <taxon>Bacillota</taxon>
        <taxon>Bacilli</taxon>
        <taxon>Bacillales</taxon>
        <taxon>Bacillaceae</taxon>
        <taxon>Bacillus</taxon>
    </lineage>
</organism>
<evidence type="ECO:0000313" key="2">
    <source>
        <dbReference type="Proteomes" id="UP000234803"/>
    </source>
</evidence>
<comment type="caution">
    <text evidence="1">The sequence shown here is derived from an EMBL/GenBank/DDBJ whole genome shotgun (WGS) entry which is preliminary data.</text>
</comment>
<dbReference type="AlphaFoldDB" id="A0A9Q6F3M7"/>
<accession>A0A9Q6F3M7</accession>
<dbReference type="Pfam" id="PF13780">
    <property type="entry name" value="DUF4176"/>
    <property type="match status" value="1"/>
</dbReference>
<name>A0A9Q6F3M7_9BACI</name>
<evidence type="ECO:0008006" key="3">
    <source>
        <dbReference type="Google" id="ProtNLM"/>
    </source>
</evidence>
<dbReference type="InterPro" id="IPR025233">
    <property type="entry name" value="DUF4176"/>
</dbReference>
<evidence type="ECO:0000313" key="1">
    <source>
        <dbReference type="EMBL" id="PLS09922.1"/>
    </source>
</evidence>